<dbReference type="eggNOG" id="COG5616">
    <property type="taxonomic scope" value="Bacteria"/>
</dbReference>
<keyword evidence="2" id="KW-1185">Reference proteome</keyword>
<dbReference type="HOGENOM" id="CLU_423785_0_0_5"/>
<dbReference type="eggNOG" id="COG0457">
    <property type="taxonomic scope" value="Bacteria"/>
</dbReference>
<sequence>MNQFLTELRRRNVFRVAAAYLVVGWLLIQVTTLIEAPLNLPGWTDTLVIVLLALGLPVALLLAWAFEMTPEGMRPTAAVPEGESIAPQTGRRIDFAILGGLALVAALVVGSQFMPSRQAPTAAAPATVPLDARSVAVIPFAAFSTAEEDRFFADGLTEEILNSLAALPDLLVTSRTSAFQFRGDDLPSIGEIAAQLGVAHVVEGSVRRSGNQVRVTVQLIRASDDVHLWSGTYDRVLDDVFGIQEDIAENIAALMGVALDDRLRERLRQSGSGNVEAFIAYQRGYEIMARHHFIDASRMIEAEPYFERATELDPTLSQAYLLQGDYYAHAMVELLVEPGTFQAAEYAALAAEAERLIAAANANADDPDRLLLARGEQIFFSDDWTDAAEVTDQIFDQTRCLDSNWATNLALLASRFDDFIDNDLRHLRCDPLAHQTRLLTATIMMHAGRAEEAVAHVEFLEANNYVNAFLRPNLNLALGRRTSEADLAAWREEDPVSVRLFEISQASYFNDGETANRLAAEALADPDLPLGTRLIVNALIGNREGANAAAALIDARPTRGLPLMLAVVGCKCGAPFDIEATPNFQAQMEAAGFPWPPLFGLEFALKDG</sequence>
<dbReference type="Gene3D" id="3.40.50.10070">
    <property type="entry name" value="TolB, N-terminal domain"/>
    <property type="match status" value="1"/>
</dbReference>
<proteinExistence type="predicted"/>
<dbReference type="AlphaFoldDB" id="Q0ASW4"/>
<dbReference type="STRING" id="394221.Mmar10_0330"/>
<dbReference type="OrthoDB" id="105971at2"/>
<name>Q0ASW4_MARMM</name>
<protein>
    <submittedName>
        <fullName evidence="1">Integral membrane protein-like protein</fullName>
    </submittedName>
</protein>
<evidence type="ECO:0000313" key="1">
    <source>
        <dbReference type="EMBL" id="ABI64623.1"/>
    </source>
</evidence>
<dbReference type="EMBL" id="CP000449">
    <property type="protein sequence ID" value="ABI64623.1"/>
    <property type="molecule type" value="Genomic_DNA"/>
</dbReference>
<reference evidence="1 2" key="1">
    <citation type="submission" date="2006-08" db="EMBL/GenBank/DDBJ databases">
        <title>Complete sequence of Maricaulis maris MCS10.</title>
        <authorList>
            <consortium name="US DOE Joint Genome Institute"/>
            <person name="Copeland A."/>
            <person name="Lucas S."/>
            <person name="Lapidus A."/>
            <person name="Barry K."/>
            <person name="Detter J.C."/>
            <person name="Glavina del Rio T."/>
            <person name="Hammon N."/>
            <person name="Israni S."/>
            <person name="Dalin E."/>
            <person name="Tice H."/>
            <person name="Pitluck S."/>
            <person name="Saunders E."/>
            <person name="Brettin T."/>
            <person name="Bruce D."/>
            <person name="Han C."/>
            <person name="Tapia R."/>
            <person name="Gilna P."/>
            <person name="Schmutz J."/>
            <person name="Larimer F."/>
            <person name="Land M."/>
            <person name="Hauser L."/>
            <person name="Kyrpides N."/>
            <person name="Mikhailova N."/>
            <person name="Viollier P."/>
            <person name="Stephens C."/>
            <person name="Richardson P."/>
        </authorList>
    </citation>
    <scope>NUCLEOTIDE SEQUENCE [LARGE SCALE GENOMIC DNA]</scope>
    <source>
        <strain evidence="1 2">MCS10</strain>
    </source>
</reference>
<accession>Q0ASW4</accession>
<organism evidence="1 2">
    <name type="scientific">Maricaulis maris (strain MCS10)</name>
    <name type="common">Caulobacter maris</name>
    <dbReference type="NCBI Taxonomy" id="394221"/>
    <lineage>
        <taxon>Bacteria</taxon>
        <taxon>Pseudomonadati</taxon>
        <taxon>Pseudomonadota</taxon>
        <taxon>Alphaproteobacteria</taxon>
        <taxon>Maricaulales</taxon>
        <taxon>Maricaulaceae</taxon>
        <taxon>Maricaulis</taxon>
    </lineage>
</organism>
<evidence type="ECO:0000313" key="2">
    <source>
        <dbReference type="Proteomes" id="UP000001964"/>
    </source>
</evidence>
<dbReference type="KEGG" id="mmr:Mmar10_0330"/>
<gene>
    <name evidence="1" type="ordered locus">Mmar10_0330</name>
</gene>
<dbReference type="RefSeq" id="WP_011642270.1">
    <property type="nucleotide sequence ID" value="NC_008347.1"/>
</dbReference>
<dbReference type="Proteomes" id="UP000001964">
    <property type="component" value="Chromosome"/>
</dbReference>